<dbReference type="Proteomes" id="UP000030763">
    <property type="component" value="Unassembled WGS sequence"/>
</dbReference>
<accession>U6M4R3</accession>
<feature type="compositionally biased region" description="Basic and acidic residues" evidence="1">
    <location>
        <begin position="28"/>
        <end position="50"/>
    </location>
</feature>
<protein>
    <submittedName>
        <fullName evidence="2">Uncharacterized protein</fullName>
    </submittedName>
</protein>
<evidence type="ECO:0000256" key="1">
    <source>
        <dbReference type="SAM" id="MobiDB-lite"/>
    </source>
</evidence>
<reference evidence="2" key="1">
    <citation type="submission" date="2013-10" db="EMBL/GenBank/DDBJ databases">
        <title>Genomic analysis of the causative agents of coccidiosis in chickens.</title>
        <authorList>
            <person name="Reid A.J."/>
            <person name="Blake D."/>
            <person name="Billington K."/>
            <person name="Browne H."/>
            <person name="Dunn M."/>
            <person name="Hung S."/>
            <person name="Kawahara F."/>
            <person name="Miranda-Saavedra D."/>
            <person name="Mourier T."/>
            <person name="Nagra H."/>
            <person name="Otto T.D."/>
            <person name="Rawlings N."/>
            <person name="Sanchez A."/>
            <person name="Sanders M."/>
            <person name="Subramaniam C."/>
            <person name="Tay Y."/>
            <person name="Dear P."/>
            <person name="Doerig C."/>
            <person name="Gruber A."/>
            <person name="Parkinson J."/>
            <person name="Shirley M."/>
            <person name="Wan K.L."/>
            <person name="Berriman M."/>
            <person name="Tomley F."/>
            <person name="Pain A."/>
        </authorList>
    </citation>
    <scope>NUCLEOTIDE SEQUENCE [LARGE SCALE GENOMIC DNA]</scope>
    <source>
        <strain evidence="2">Weybridge</strain>
    </source>
</reference>
<proteinExistence type="predicted"/>
<reference evidence="2" key="2">
    <citation type="submission" date="2013-10" db="EMBL/GenBank/DDBJ databases">
        <authorList>
            <person name="Aslett M."/>
        </authorList>
    </citation>
    <scope>NUCLEOTIDE SEQUENCE [LARGE SCALE GENOMIC DNA]</scope>
    <source>
        <strain evidence="2">Weybridge</strain>
    </source>
</reference>
<dbReference type="EMBL" id="HG720195">
    <property type="protein sequence ID" value="CDJ59217.1"/>
    <property type="molecule type" value="Genomic_DNA"/>
</dbReference>
<keyword evidence="3" id="KW-1185">Reference proteome</keyword>
<evidence type="ECO:0000313" key="2">
    <source>
        <dbReference type="EMBL" id="CDJ59217.1"/>
    </source>
</evidence>
<dbReference type="OrthoDB" id="10617465at2759"/>
<evidence type="ECO:0000313" key="3">
    <source>
        <dbReference type="Proteomes" id="UP000030763"/>
    </source>
</evidence>
<gene>
    <name evidence="2" type="ORF">EMWEY_00020580</name>
</gene>
<dbReference type="GeneID" id="25336044"/>
<name>U6M4R3_EIMMA</name>
<feature type="region of interest" description="Disordered" evidence="1">
    <location>
        <begin position="27"/>
        <end position="69"/>
    </location>
</feature>
<dbReference type="AlphaFoldDB" id="U6M4R3"/>
<dbReference type="VEuPathDB" id="ToxoDB:EMWEY_00020580"/>
<dbReference type="RefSeq" id="XP_013335865.1">
    <property type="nucleotide sequence ID" value="XM_013480411.1"/>
</dbReference>
<organism evidence="2 3">
    <name type="scientific">Eimeria maxima</name>
    <name type="common">Coccidian parasite</name>
    <dbReference type="NCBI Taxonomy" id="5804"/>
    <lineage>
        <taxon>Eukaryota</taxon>
        <taxon>Sar</taxon>
        <taxon>Alveolata</taxon>
        <taxon>Apicomplexa</taxon>
        <taxon>Conoidasida</taxon>
        <taxon>Coccidia</taxon>
        <taxon>Eucoccidiorida</taxon>
        <taxon>Eimeriorina</taxon>
        <taxon>Eimeriidae</taxon>
        <taxon>Eimeria</taxon>
    </lineage>
</organism>
<sequence length="171" mass="19473">MGTVSTKPNAIPVYPQWWGKLPDVRTSAAHDKAQMEPICGRENEGERMSSHEVQTQPPHEGNRPDKDNTLPLWWREMQSDELRTYLECEWCEIPILRALGKKKGGQYPQGVPRTRAKQSYDLLAKKVARMSAEEAAVLMRLAPKRYLTRASAGKKASFKALLQQVRLRGMD</sequence>